<sequence>MKKFKPRNLLFFCIQIICFPIFVSAGLSVFAALLVALLIAGPVYFICVVLRLPQWLISKKKKDTDEIRQSRIEALDTAREIAQEGIVLLQNDAEVLPISKGTKLNVFGRCSIQSFYNGSGSAAADVTKCVPLISALEEFGKFELNRELLNLHKNYIQSGNASVADNGQEDVSVVKINKGGAEFLGKRPDLILEELPTDIFQRTDLFEDGRSMLDHAEAFSEYAVMVIGRGGAEGFELKADNLKLSIGEKKLLKALNQSFEKVILILNTPNPLELGELAEYPSVKGVVWMGMPGNTGFQALARILCGTVNPSGRLADTWVKDSFSAPAANNFQTLKSDGTWDEKSFHLENYKEKQGYFLQYSENIYVGYRYYETRALMDDRYSYEDEVMWPFGYGLSYTEFTQKITDFQETDGIIHLSVLVENTGEKVGKEVVQIYSRPPYTGRIEKSSVNLAAFEKTKMLAPGETTVVEFHIPVEELASFDCEQEKAYVLETGVYEIHLMKNAHESIEKRDWTLEEPLVYRMEKDGVRSTDRMVAVNRFDHAKTMGADLNRTWDQESPAFAGPPAACYHASEKTLQSLEGTVKTDAQAGYGASDLPQTGVKLPQKILYFEMQGVPYDDVKWDQFISQLTVGEMANLCGNGAWHTEKIKRLGIPKKLMPDGSTCICSTLFSGIVMSNAGEGVIYPCPVVLASTWNPEMGQAMGEAVGKEARSLGYHGWYAPAMNCHRTPFNARNFEYYSEDGVLAGKMAAQVVQGAQGQGIICFLKHFVLNERESSGRNQLLTYCNEQALREIYLKPFEIAVKEGGARGIMTSFNYIGDRWAGADEGLLEGVLRKEWGFQGVVSTDACVYPHMDVKKMLIAGGDLSLDSLGGFVGGNIKRVELLKAAKNPATKVIITKNLQRASKNILYAIALKLKED</sequence>
<evidence type="ECO:0000256" key="1">
    <source>
        <dbReference type="ARBA" id="ARBA00005336"/>
    </source>
</evidence>
<dbReference type="InterPro" id="IPR026891">
    <property type="entry name" value="Fn3-like"/>
</dbReference>
<dbReference type="PANTHER" id="PTHR42715:SF10">
    <property type="entry name" value="BETA-GLUCOSIDASE"/>
    <property type="match status" value="1"/>
</dbReference>
<evidence type="ECO:0000256" key="2">
    <source>
        <dbReference type="ARBA" id="ARBA00022801"/>
    </source>
</evidence>
<dbReference type="Pfam" id="PF00933">
    <property type="entry name" value="Glyco_hydro_3"/>
    <property type="match status" value="1"/>
</dbReference>
<dbReference type="PANTHER" id="PTHR42715">
    <property type="entry name" value="BETA-GLUCOSIDASE"/>
    <property type="match status" value="1"/>
</dbReference>
<feature type="domain" description="Fibronectin type III-like" evidence="3">
    <location>
        <begin position="430"/>
        <end position="503"/>
    </location>
</feature>
<dbReference type="Pfam" id="PF01915">
    <property type="entry name" value="Glyco_hydro_3_C"/>
    <property type="match status" value="1"/>
</dbReference>
<evidence type="ECO:0000313" key="5">
    <source>
        <dbReference type="Proteomes" id="UP001600941"/>
    </source>
</evidence>
<dbReference type="SUPFAM" id="SSF52279">
    <property type="entry name" value="Beta-D-glucan exohydrolase, C-terminal domain"/>
    <property type="match status" value="1"/>
</dbReference>
<dbReference type="Gene3D" id="3.20.20.300">
    <property type="entry name" value="Glycoside hydrolase, family 3, N-terminal domain"/>
    <property type="match status" value="1"/>
</dbReference>
<dbReference type="Gene3D" id="3.40.50.1700">
    <property type="entry name" value="Glycoside hydrolase family 3 C-terminal domain"/>
    <property type="match status" value="1"/>
</dbReference>
<dbReference type="InterPro" id="IPR002772">
    <property type="entry name" value="Glyco_hydro_3_C"/>
</dbReference>
<dbReference type="Gene3D" id="2.60.40.10">
    <property type="entry name" value="Immunoglobulins"/>
    <property type="match status" value="1"/>
</dbReference>
<comment type="caution">
    <text evidence="4">The sequence shown here is derived from an EMBL/GenBank/DDBJ whole genome shotgun (WGS) entry which is preliminary data.</text>
</comment>
<dbReference type="InterPro" id="IPR001764">
    <property type="entry name" value="Glyco_hydro_3_N"/>
</dbReference>
<dbReference type="Pfam" id="PF14310">
    <property type="entry name" value="Fn3-like"/>
    <property type="match status" value="1"/>
</dbReference>
<accession>A0ABQ0BVZ6</accession>
<dbReference type="InterPro" id="IPR050288">
    <property type="entry name" value="Cellulose_deg_GH3"/>
</dbReference>
<comment type="similarity">
    <text evidence="1">Belongs to the glycosyl hydrolase 3 family.</text>
</comment>
<proteinExistence type="inferred from homology"/>
<dbReference type="SUPFAM" id="SSF51445">
    <property type="entry name" value="(Trans)glycosidases"/>
    <property type="match status" value="1"/>
</dbReference>
<dbReference type="InterPro" id="IPR017853">
    <property type="entry name" value="GH"/>
</dbReference>
<dbReference type="Proteomes" id="UP001600941">
    <property type="component" value="Unassembled WGS sequence"/>
</dbReference>
<dbReference type="EMBL" id="BAABZQ010000001">
    <property type="protein sequence ID" value="GAA6500711.1"/>
    <property type="molecule type" value="Genomic_DNA"/>
</dbReference>
<dbReference type="InterPro" id="IPR036962">
    <property type="entry name" value="Glyco_hydro_3_N_sf"/>
</dbReference>
<gene>
    <name evidence="4" type="ORF">K340107D12_35270</name>
</gene>
<name>A0ABQ0BVZ6_9FIRM</name>
<keyword evidence="5" id="KW-1185">Reference proteome</keyword>
<reference evidence="4 5" key="1">
    <citation type="submission" date="2024-04" db="EMBL/GenBank/DDBJ databases">
        <title>Defined microbial consortia suppress multidrug-resistant proinflammatory Enterobacteriaceae via ecological control.</title>
        <authorList>
            <person name="Furuichi M."/>
            <person name="Kawaguchi T."/>
            <person name="Pust M."/>
            <person name="Yasuma K."/>
            <person name="Plichta D."/>
            <person name="Hasegawa N."/>
            <person name="Ohya T."/>
            <person name="Bhattarai S."/>
            <person name="Sasajima S."/>
            <person name="Aoto Y."/>
            <person name="Tuganbaev T."/>
            <person name="Yaginuma M."/>
            <person name="Ueda M."/>
            <person name="Okahashi N."/>
            <person name="Amafuji K."/>
            <person name="Kiridooshi Y."/>
            <person name="Sugita K."/>
            <person name="Strazar M."/>
            <person name="Skelly A."/>
            <person name="Suda W."/>
            <person name="Hattori M."/>
            <person name="Nakamoto N."/>
            <person name="Caballero S."/>
            <person name="Norman J."/>
            <person name="Olle B."/>
            <person name="Tanoue T."/>
            <person name="Arita M."/>
            <person name="Bucci V."/>
            <person name="Atarashi K."/>
            <person name="Xavier R."/>
            <person name="Honda K."/>
        </authorList>
    </citation>
    <scope>NUCLEOTIDE SEQUENCE [LARGE SCALE GENOMIC DNA]</scope>
    <source>
        <strain evidence="5">k34-0107-D12</strain>
    </source>
</reference>
<dbReference type="SMART" id="SM01217">
    <property type="entry name" value="Fn3_like"/>
    <property type="match status" value="1"/>
</dbReference>
<organism evidence="4 5">
    <name type="scientific">Blautia parvula</name>
    <dbReference type="NCBI Taxonomy" id="2877527"/>
    <lineage>
        <taxon>Bacteria</taxon>
        <taxon>Bacillati</taxon>
        <taxon>Bacillota</taxon>
        <taxon>Clostridia</taxon>
        <taxon>Lachnospirales</taxon>
        <taxon>Lachnospiraceae</taxon>
        <taxon>Blautia</taxon>
    </lineage>
</organism>
<dbReference type="PRINTS" id="PR00133">
    <property type="entry name" value="GLHYDRLASE3"/>
</dbReference>
<dbReference type="InterPro" id="IPR013783">
    <property type="entry name" value="Ig-like_fold"/>
</dbReference>
<dbReference type="InterPro" id="IPR036881">
    <property type="entry name" value="Glyco_hydro_3_C_sf"/>
</dbReference>
<keyword evidence="2 4" id="KW-0378">Hydrolase</keyword>
<protein>
    <submittedName>
        <fullName evidence="4">Glycoside hydrolase family 3 protein</fullName>
    </submittedName>
</protein>
<evidence type="ECO:0000313" key="4">
    <source>
        <dbReference type="EMBL" id="GAA6500711.1"/>
    </source>
</evidence>
<evidence type="ECO:0000259" key="3">
    <source>
        <dbReference type="SMART" id="SM01217"/>
    </source>
</evidence>
<dbReference type="GO" id="GO:0016787">
    <property type="term" value="F:hydrolase activity"/>
    <property type="evidence" value="ECO:0007669"/>
    <property type="project" value="UniProtKB-KW"/>
</dbReference>
<dbReference type="RefSeq" id="WP_390424570.1">
    <property type="nucleotide sequence ID" value="NZ_BAABZQ010000001.1"/>
</dbReference>